<protein>
    <recommendedName>
        <fullName evidence="3">DUF3077 domain-containing protein</fullName>
    </recommendedName>
</protein>
<name>A0AAJ0PD34_9PSED</name>
<dbReference type="EMBL" id="LDSN01000134">
    <property type="protein sequence ID" value="KTT11847.1"/>
    <property type="molecule type" value="Genomic_DNA"/>
</dbReference>
<evidence type="ECO:0000313" key="1">
    <source>
        <dbReference type="EMBL" id="KTT11847.1"/>
    </source>
</evidence>
<evidence type="ECO:0000313" key="2">
    <source>
        <dbReference type="Proteomes" id="UP000071644"/>
    </source>
</evidence>
<organism evidence="1 2">
    <name type="scientific">Pseudomonas parafulva</name>
    <dbReference type="NCBI Taxonomy" id="157782"/>
    <lineage>
        <taxon>Bacteria</taxon>
        <taxon>Pseudomonadati</taxon>
        <taxon>Pseudomonadota</taxon>
        <taxon>Gammaproteobacteria</taxon>
        <taxon>Pseudomonadales</taxon>
        <taxon>Pseudomonadaceae</taxon>
        <taxon>Pseudomonas</taxon>
    </lineage>
</organism>
<gene>
    <name evidence="1" type="ORF">NS96R_21235</name>
</gene>
<comment type="caution">
    <text evidence="1">The sequence shown here is derived from an EMBL/GenBank/DDBJ whole genome shotgun (WGS) entry which is preliminary data.</text>
</comment>
<dbReference type="InterPro" id="IPR021427">
    <property type="entry name" value="DUF3077"/>
</dbReference>
<dbReference type="Proteomes" id="UP000071644">
    <property type="component" value="Unassembled WGS sequence"/>
</dbReference>
<evidence type="ECO:0008006" key="3">
    <source>
        <dbReference type="Google" id="ProtNLM"/>
    </source>
</evidence>
<dbReference type="Pfam" id="PF11275">
    <property type="entry name" value="DUF3077"/>
    <property type="match status" value="1"/>
</dbReference>
<sequence>MKTIVPDPPVESAVTTAGVETFLQAGTPPVNLLRVQPGIPVDAAYEHVSILMGYIRHLVREGDMEDDHKLLGAADYLCDMANALLNDIEIAKGKRH</sequence>
<reference evidence="1 2" key="1">
    <citation type="journal article" date="2016" name="Front. Microbiol.">
        <title>Genomic Resource of Rice Seed Associated Bacteria.</title>
        <authorList>
            <person name="Midha S."/>
            <person name="Bansal K."/>
            <person name="Sharma S."/>
            <person name="Kumar N."/>
            <person name="Patil P.P."/>
            <person name="Chaudhry V."/>
            <person name="Patil P.B."/>
        </authorList>
    </citation>
    <scope>NUCLEOTIDE SEQUENCE [LARGE SCALE GENOMIC DNA]</scope>
    <source>
        <strain evidence="1 2">NS96</strain>
    </source>
</reference>
<dbReference type="AlphaFoldDB" id="A0AAJ0PD34"/>
<accession>A0AAJ0PD34</accession>
<proteinExistence type="predicted"/>
<dbReference type="RefSeq" id="WP_058639967.1">
    <property type="nucleotide sequence ID" value="NZ_CP019952.1"/>
</dbReference>